<keyword evidence="7 10" id="KW-1133">Transmembrane helix</keyword>
<evidence type="ECO:0000256" key="9">
    <source>
        <dbReference type="ARBA" id="ARBA00034290"/>
    </source>
</evidence>
<evidence type="ECO:0000256" key="4">
    <source>
        <dbReference type="ARBA" id="ARBA00022636"/>
    </source>
</evidence>
<evidence type="ECO:0000313" key="12">
    <source>
        <dbReference type="EMBL" id="MCW8333791.1"/>
    </source>
</evidence>
<dbReference type="GO" id="GO:0005886">
    <property type="term" value="C:plasma membrane"/>
    <property type="evidence" value="ECO:0007669"/>
    <property type="project" value="UniProtKB-SubCell"/>
</dbReference>
<accession>A0A9X3HRB0</accession>
<feature type="transmembrane region" description="Helical" evidence="10">
    <location>
        <begin position="215"/>
        <end position="245"/>
    </location>
</feature>
<keyword evidence="4" id="KW-0973">c-di-GMP</keyword>
<dbReference type="EMBL" id="JAKRRX010000035">
    <property type="protein sequence ID" value="MCW8333791.1"/>
    <property type="molecule type" value="Genomic_DNA"/>
</dbReference>
<evidence type="ECO:0000259" key="11">
    <source>
        <dbReference type="PROSITE" id="PS50883"/>
    </source>
</evidence>
<dbReference type="SMART" id="SM00052">
    <property type="entry name" value="EAL"/>
    <property type="match status" value="1"/>
</dbReference>
<keyword evidence="8 10" id="KW-0472">Membrane</keyword>
<dbReference type="InterPro" id="IPR035919">
    <property type="entry name" value="EAL_sf"/>
</dbReference>
<evidence type="ECO:0000256" key="8">
    <source>
        <dbReference type="ARBA" id="ARBA00023136"/>
    </source>
</evidence>
<evidence type="ECO:0000256" key="1">
    <source>
        <dbReference type="ARBA" id="ARBA00004651"/>
    </source>
</evidence>
<keyword evidence="13" id="KW-1185">Reference proteome</keyword>
<name>A0A9X3HRB0_9VIBR</name>
<comment type="subcellular location">
    <subcellularLocation>
        <location evidence="1">Cell membrane</location>
        <topology evidence="1">Multi-pass membrane protein</topology>
    </subcellularLocation>
</comment>
<dbReference type="InterPro" id="IPR024744">
    <property type="entry name" value="CSS-motif_dom"/>
</dbReference>
<evidence type="ECO:0000256" key="5">
    <source>
        <dbReference type="ARBA" id="ARBA00022692"/>
    </source>
</evidence>
<evidence type="ECO:0000313" key="13">
    <source>
        <dbReference type="Proteomes" id="UP001155586"/>
    </source>
</evidence>
<comment type="caution">
    <text evidence="12">The sequence shown here is derived from an EMBL/GenBank/DDBJ whole genome shotgun (WGS) entry which is preliminary data.</text>
</comment>
<dbReference type="Pfam" id="PF12792">
    <property type="entry name" value="CSS-motif"/>
    <property type="match status" value="1"/>
</dbReference>
<dbReference type="Proteomes" id="UP001155586">
    <property type="component" value="Unassembled WGS sequence"/>
</dbReference>
<dbReference type="AlphaFoldDB" id="A0A9X3HRB0"/>
<organism evidence="12 13">
    <name type="scientific">Vibrio paucivorans</name>
    <dbReference type="NCBI Taxonomy" id="2829489"/>
    <lineage>
        <taxon>Bacteria</taxon>
        <taxon>Pseudomonadati</taxon>
        <taxon>Pseudomonadota</taxon>
        <taxon>Gammaproteobacteria</taxon>
        <taxon>Vibrionales</taxon>
        <taxon>Vibrionaceae</taxon>
        <taxon>Vibrio</taxon>
    </lineage>
</organism>
<protein>
    <recommendedName>
        <fullName evidence="2">cyclic-guanylate-specific phosphodiesterase</fullName>
        <ecNumber evidence="2">3.1.4.52</ecNumber>
    </recommendedName>
</protein>
<dbReference type="PANTHER" id="PTHR33121:SF79">
    <property type="entry name" value="CYCLIC DI-GMP PHOSPHODIESTERASE PDED-RELATED"/>
    <property type="match status" value="1"/>
</dbReference>
<comment type="catalytic activity">
    <reaction evidence="9">
        <text>3',3'-c-di-GMP + H2O = 5'-phosphoguanylyl(3'-&gt;5')guanosine + H(+)</text>
        <dbReference type="Rhea" id="RHEA:24902"/>
        <dbReference type="ChEBI" id="CHEBI:15377"/>
        <dbReference type="ChEBI" id="CHEBI:15378"/>
        <dbReference type="ChEBI" id="CHEBI:58754"/>
        <dbReference type="ChEBI" id="CHEBI:58805"/>
        <dbReference type="EC" id="3.1.4.52"/>
    </reaction>
</comment>
<dbReference type="EC" id="3.1.4.52" evidence="2"/>
<reference evidence="12" key="1">
    <citation type="submission" date="2022-02" db="EMBL/GenBank/DDBJ databases">
        <title>Vibrio sp. nov., a new bacterium isolated from Bohai sea, China.</title>
        <authorList>
            <person name="Yuan Y."/>
        </authorList>
    </citation>
    <scope>NUCLEOTIDE SEQUENCE</scope>
    <source>
        <strain evidence="12">DBSS07</strain>
    </source>
</reference>
<dbReference type="InterPro" id="IPR001633">
    <property type="entry name" value="EAL_dom"/>
</dbReference>
<evidence type="ECO:0000256" key="3">
    <source>
        <dbReference type="ARBA" id="ARBA00022475"/>
    </source>
</evidence>
<keyword evidence="6" id="KW-0378">Hydrolase</keyword>
<dbReference type="PROSITE" id="PS50883">
    <property type="entry name" value="EAL"/>
    <property type="match status" value="1"/>
</dbReference>
<keyword evidence="5 10" id="KW-0812">Transmembrane</keyword>
<dbReference type="SUPFAM" id="SSF141868">
    <property type="entry name" value="EAL domain-like"/>
    <property type="match status" value="1"/>
</dbReference>
<dbReference type="RefSeq" id="WP_265687266.1">
    <property type="nucleotide sequence ID" value="NZ_JAKRRX010000035.1"/>
</dbReference>
<dbReference type="Pfam" id="PF00563">
    <property type="entry name" value="EAL"/>
    <property type="match status" value="1"/>
</dbReference>
<evidence type="ECO:0000256" key="10">
    <source>
        <dbReference type="SAM" id="Phobius"/>
    </source>
</evidence>
<proteinExistence type="predicted"/>
<dbReference type="CDD" id="cd01948">
    <property type="entry name" value="EAL"/>
    <property type="match status" value="1"/>
</dbReference>
<sequence length="513" mass="58690">MKKNHRALPNQFSLFWLIFPIPLMILLSGIVSVLYIGSEYRALIERYVAHIDVIVTNMHRENKMALNNIGNCEQIQKSLRYSSTIEELILVNKDRITCSSFEGEISQRVSAYRPRAGLESGIYTFNIPDEYHIQNYIVLDTNPTNPEWSAMSTVDRYYFRALLGYSSDLRVKKFSFHLHRYSQLPTERQEWSPTIFKASSQRYNYSISVEANSSYIWRILGIFILGSLPISVTISLTYCLIAVWLKRNRSMATHLEKGLKKRELFLVYQPIITSETNEVCGVEALLRWKHPVFGYVRPDIFIPIAEESSLINTVTDYVLERALADFKHTNLNKLLHLGINVPPSYLADEENLKRLQVFKSQLLALNIKLGVEITERQLLNEQGQLAVADLHSLGIDILIDDFGTGTTSLSVLQNIRFDYLKIDKCFIDTIGVTSVNAPVLNSIIELANNLDVKTIAEGVETSEQHSYLVAKGVPYQQGYYHFKPMTLRHVLPLIKPKSDDEFSLDTTNPINIE</sequence>
<dbReference type="InterPro" id="IPR050706">
    <property type="entry name" value="Cyclic-di-GMP_PDE-like"/>
</dbReference>
<evidence type="ECO:0000256" key="2">
    <source>
        <dbReference type="ARBA" id="ARBA00012282"/>
    </source>
</evidence>
<dbReference type="GO" id="GO:0071111">
    <property type="term" value="F:cyclic-guanylate-specific phosphodiesterase activity"/>
    <property type="evidence" value="ECO:0007669"/>
    <property type="project" value="UniProtKB-EC"/>
</dbReference>
<evidence type="ECO:0000256" key="6">
    <source>
        <dbReference type="ARBA" id="ARBA00022801"/>
    </source>
</evidence>
<gene>
    <name evidence="12" type="ORF">MD483_08140</name>
</gene>
<dbReference type="Gene3D" id="3.20.20.450">
    <property type="entry name" value="EAL domain"/>
    <property type="match status" value="1"/>
</dbReference>
<evidence type="ECO:0000256" key="7">
    <source>
        <dbReference type="ARBA" id="ARBA00022989"/>
    </source>
</evidence>
<feature type="domain" description="EAL" evidence="11">
    <location>
        <begin position="248"/>
        <end position="498"/>
    </location>
</feature>
<keyword evidence="3" id="KW-1003">Cell membrane</keyword>
<feature type="transmembrane region" description="Helical" evidence="10">
    <location>
        <begin position="12"/>
        <end position="36"/>
    </location>
</feature>
<dbReference type="PANTHER" id="PTHR33121">
    <property type="entry name" value="CYCLIC DI-GMP PHOSPHODIESTERASE PDEF"/>
    <property type="match status" value="1"/>
</dbReference>